<reference evidence="2" key="1">
    <citation type="journal article" date="2020" name="Stud. Mycol.">
        <title>101 Dothideomycetes genomes: a test case for predicting lifestyles and emergence of pathogens.</title>
        <authorList>
            <person name="Haridas S."/>
            <person name="Albert R."/>
            <person name="Binder M."/>
            <person name="Bloem J."/>
            <person name="Labutti K."/>
            <person name="Salamov A."/>
            <person name="Andreopoulos B."/>
            <person name="Baker S."/>
            <person name="Barry K."/>
            <person name="Bills G."/>
            <person name="Bluhm B."/>
            <person name="Cannon C."/>
            <person name="Castanera R."/>
            <person name="Culley D."/>
            <person name="Daum C."/>
            <person name="Ezra D."/>
            <person name="Gonzalez J."/>
            <person name="Henrissat B."/>
            <person name="Kuo A."/>
            <person name="Liang C."/>
            <person name="Lipzen A."/>
            <person name="Lutzoni F."/>
            <person name="Magnuson J."/>
            <person name="Mondo S."/>
            <person name="Nolan M."/>
            <person name="Ohm R."/>
            <person name="Pangilinan J."/>
            <person name="Park H.-J."/>
            <person name="Ramirez L."/>
            <person name="Alfaro M."/>
            <person name="Sun H."/>
            <person name="Tritt A."/>
            <person name="Yoshinaga Y."/>
            <person name="Zwiers L.-H."/>
            <person name="Turgeon B."/>
            <person name="Goodwin S."/>
            <person name="Spatafora J."/>
            <person name="Crous P."/>
            <person name="Grigoriev I."/>
        </authorList>
    </citation>
    <scope>NUCLEOTIDE SEQUENCE</scope>
    <source>
        <strain evidence="2">CBS 175.79</strain>
    </source>
</reference>
<proteinExistence type="predicted"/>
<dbReference type="Proteomes" id="UP000799778">
    <property type="component" value="Unassembled WGS sequence"/>
</dbReference>
<evidence type="ECO:0000313" key="2">
    <source>
        <dbReference type="EMBL" id="KAF2020125.1"/>
    </source>
</evidence>
<gene>
    <name evidence="2" type="ORF">BU24DRAFT_459735</name>
</gene>
<accession>A0A6A5Y3K2</accession>
<evidence type="ECO:0000313" key="3">
    <source>
        <dbReference type="Proteomes" id="UP000799778"/>
    </source>
</evidence>
<dbReference type="AlphaFoldDB" id="A0A6A5Y3K2"/>
<keyword evidence="3" id="KW-1185">Reference proteome</keyword>
<feature type="region of interest" description="Disordered" evidence="1">
    <location>
        <begin position="420"/>
        <end position="449"/>
    </location>
</feature>
<feature type="region of interest" description="Disordered" evidence="1">
    <location>
        <begin position="538"/>
        <end position="562"/>
    </location>
</feature>
<feature type="region of interest" description="Disordered" evidence="1">
    <location>
        <begin position="336"/>
        <end position="380"/>
    </location>
</feature>
<name>A0A6A5Y3K2_9PLEO</name>
<evidence type="ECO:0000256" key="1">
    <source>
        <dbReference type="SAM" id="MobiDB-lite"/>
    </source>
</evidence>
<organism evidence="2 3">
    <name type="scientific">Aaosphaeria arxii CBS 175.79</name>
    <dbReference type="NCBI Taxonomy" id="1450172"/>
    <lineage>
        <taxon>Eukaryota</taxon>
        <taxon>Fungi</taxon>
        <taxon>Dikarya</taxon>
        <taxon>Ascomycota</taxon>
        <taxon>Pezizomycotina</taxon>
        <taxon>Dothideomycetes</taxon>
        <taxon>Pleosporomycetidae</taxon>
        <taxon>Pleosporales</taxon>
        <taxon>Pleosporales incertae sedis</taxon>
        <taxon>Aaosphaeria</taxon>
    </lineage>
</organism>
<feature type="compositionally biased region" description="Polar residues" evidence="1">
    <location>
        <begin position="168"/>
        <end position="189"/>
    </location>
</feature>
<feature type="compositionally biased region" description="Polar residues" evidence="1">
    <location>
        <begin position="336"/>
        <end position="350"/>
    </location>
</feature>
<dbReference type="EMBL" id="ML978067">
    <property type="protein sequence ID" value="KAF2020125.1"/>
    <property type="molecule type" value="Genomic_DNA"/>
</dbReference>
<feature type="region of interest" description="Disordered" evidence="1">
    <location>
        <begin position="152"/>
        <end position="194"/>
    </location>
</feature>
<protein>
    <submittedName>
        <fullName evidence="2">Uncharacterized protein</fullName>
    </submittedName>
</protein>
<feature type="compositionally biased region" description="Low complexity" evidence="1">
    <location>
        <begin position="154"/>
        <end position="167"/>
    </location>
</feature>
<dbReference type="RefSeq" id="XP_033388464.1">
    <property type="nucleotide sequence ID" value="XM_033531750.1"/>
</dbReference>
<sequence length="576" mass="62297">MSCSGLQSCLPFLLANPSAPLTLHTDAADTANLNLKTKTQHQPAQQRHEPFVNIQPARTAAPMTYKRFSAYERRMQLKAEQELLAAILTPAQPRQTQSTWSSSSAPPVIEQHDTWIGTKKAEVKEKEKERAKRISSPSELNTSTFREVEWTEKVAPVSSSPPLSAASTPNVRHSPSMMSLHSSVGSPQESIFSTSSTNSSVEALSLMSPPIESTPAHFKPVDKSEPSKEPIDNAPFLPNLHFSSYFEGLGIWMGPSSPACTSPPLDSPVESVASSANEEVPEIINFYASEIPRSSYRQQTKKVSFATSSPEIISEESGDISLAVNHLAGWTNLSTGEPITRSTSQQSLRTQAAGRSILRQKSSFTNDAPAVPEKDTPSRQFRTITMYGAPTSQPGSNNSAVSSSKEPEFERFFRVAESPSLSPVPSLSSARSSSPSSSRSESPAFSPPANAFFPISLGDVVQKKASLTSYPYGPTDFSDDSPTIREFEETRAIIMSRPTATPCTKSNGQQRVVINAAPPSKPARTLSLPQQQKQVRHWSMSGAGWTKTSGGSPPVKNESAVPPVPRMSINYSGVAF</sequence>
<dbReference type="GeneID" id="54289147"/>